<dbReference type="Proteomes" id="UP001198200">
    <property type="component" value="Unassembled WGS sequence"/>
</dbReference>
<dbReference type="GO" id="GO:0046872">
    <property type="term" value="F:metal ion binding"/>
    <property type="evidence" value="ECO:0007669"/>
    <property type="project" value="UniProtKB-KW"/>
</dbReference>
<protein>
    <submittedName>
        <fullName evidence="5">4Fe-4S dicluster domain-containing protein</fullName>
    </submittedName>
</protein>
<dbReference type="SUPFAM" id="SSF46548">
    <property type="entry name" value="alpha-helical ferredoxin"/>
    <property type="match status" value="1"/>
</dbReference>
<evidence type="ECO:0000313" key="6">
    <source>
        <dbReference type="Proteomes" id="UP001198200"/>
    </source>
</evidence>
<dbReference type="EMBL" id="JAJEQN010000003">
    <property type="protein sequence ID" value="MCC2220390.1"/>
    <property type="molecule type" value="Genomic_DNA"/>
</dbReference>
<dbReference type="PROSITE" id="PS00198">
    <property type="entry name" value="4FE4S_FER_1"/>
    <property type="match status" value="1"/>
</dbReference>
<dbReference type="InterPro" id="IPR017900">
    <property type="entry name" value="4Fe4S_Fe_S_CS"/>
</dbReference>
<accession>A0AAE3JAM4</accession>
<keyword evidence="6" id="KW-1185">Reference proteome</keyword>
<evidence type="ECO:0000256" key="3">
    <source>
        <dbReference type="ARBA" id="ARBA00023014"/>
    </source>
</evidence>
<organism evidence="5 6">
    <name type="scientific">Anthropogastromicrobium aceti</name>
    <dbReference type="NCBI Taxonomy" id="2981768"/>
    <lineage>
        <taxon>Bacteria</taxon>
        <taxon>Bacillati</taxon>
        <taxon>Bacillota</taxon>
        <taxon>Clostridia</taxon>
        <taxon>Lachnospirales</taxon>
        <taxon>Lachnospiraceae</taxon>
        <taxon>Anthropogastromicrobium</taxon>
    </lineage>
</organism>
<keyword evidence="1" id="KW-0479">Metal-binding</keyword>
<feature type="domain" description="4Fe-4S ferredoxin-type" evidence="4">
    <location>
        <begin position="214"/>
        <end position="245"/>
    </location>
</feature>
<dbReference type="InterPro" id="IPR017896">
    <property type="entry name" value="4Fe4S_Fe-S-bd"/>
</dbReference>
<dbReference type="Pfam" id="PF13183">
    <property type="entry name" value="Fer4_8"/>
    <property type="match status" value="1"/>
</dbReference>
<keyword evidence="3" id="KW-0411">Iron-sulfur</keyword>
<evidence type="ECO:0000313" key="5">
    <source>
        <dbReference type="EMBL" id="MCC2220390.1"/>
    </source>
</evidence>
<gene>
    <name evidence="5" type="ORF">LKD48_01835</name>
</gene>
<comment type="caution">
    <text evidence="5">The sequence shown here is derived from an EMBL/GenBank/DDBJ whole genome shotgun (WGS) entry which is preliminary data.</text>
</comment>
<dbReference type="PROSITE" id="PS51379">
    <property type="entry name" value="4FE4S_FER_2"/>
    <property type="match status" value="2"/>
</dbReference>
<evidence type="ECO:0000259" key="4">
    <source>
        <dbReference type="PROSITE" id="PS51379"/>
    </source>
</evidence>
<proteinExistence type="predicted"/>
<dbReference type="Gene3D" id="1.10.1060.10">
    <property type="entry name" value="Alpha-helical ferredoxin"/>
    <property type="match status" value="1"/>
</dbReference>
<name>A0AAE3JAM4_9FIRM</name>
<feature type="domain" description="4Fe-4S ferredoxin-type" evidence="4">
    <location>
        <begin position="268"/>
        <end position="298"/>
    </location>
</feature>
<evidence type="ECO:0000256" key="2">
    <source>
        <dbReference type="ARBA" id="ARBA00023004"/>
    </source>
</evidence>
<dbReference type="GO" id="GO:0051536">
    <property type="term" value="F:iron-sulfur cluster binding"/>
    <property type="evidence" value="ECO:0007669"/>
    <property type="project" value="UniProtKB-KW"/>
</dbReference>
<dbReference type="InterPro" id="IPR009051">
    <property type="entry name" value="Helical_ferredxn"/>
</dbReference>
<sequence>MREIKELLVSKINELIDNGTVDRVIGWKAGEFCYDVSPAIFTKENLDELVYNSFCGANQSKFLVGAATMDVPFRAPNAPEPPQPKKILALLKPCDCYSYNQLQTEHRLDAEKVYALGIPCTGMIDVNKIKAKGITGILGIEEEGDTIKVKTLYGDEECKKSEVLLERCMVCKGKNHVAGDELLIPDEEAPEVPVSADRMAEVAKLEAMTEQERFDFWRSQLSKCIRCNACRNACPACTCRTCVFDNPKSGVAAKVNNTDFEENMFHVIRAFHVAGRCTDCGECSRVCPQNIPLHLLNRKFIKDIDTFYGDFQAGTEVGVRGPLISYTKEDCEPSIVMERGN</sequence>
<dbReference type="AlphaFoldDB" id="A0AAE3JAM4"/>
<keyword evidence="2" id="KW-0408">Iron</keyword>
<dbReference type="RefSeq" id="WP_118613006.1">
    <property type="nucleotide sequence ID" value="NZ_JAJEQN010000003.1"/>
</dbReference>
<reference evidence="5 6" key="1">
    <citation type="submission" date="2021-10" db="EMBL/GenBank/DDBJ databases">
        <title>Anaerobic single-cell dispensing facilitates the cultivation of human gut bacteria.</title>
        <authorList>
            <person name="Afrizal A."/>
        </authorList>
    </citation>
    <scope>NUCLEOTIDE SEQUENCE [LARGE SCALE GENOMIC DNA]</scope>
    <source>
        <strain evidence="5 6">CLA-AA-H224</strain>
    </source>
</reference>
<evidence type="ECO:0000256" key="1">
    <source>
        <dbReference type="ARBA" id="ARBA00022723"/>
    </source>
</evidence>